<organism evidence="10 11">
    <name type="scientific">Marinobacter adhaerens</name>
    <dbReference type="NCBI Taxonomy" id="1033846"/>
    <lineage>
        <taxon>Bacteria</taxon>
        <taxon>Pseudomonadati</taxon>
        <taxon>Pseudomonadota</taxon>
        <taxon>Gammaproteobacteria</taxon>
        <taxon>Pseudomonadales</taxon>
        <taxon>Marinobacteraceae</taxon>
        <taxon>Marinobacter</taxon>
    </lineage>
</organism>
<feature type="transmembrane region" description="Helical" evidence="7">
    <location>
        <begin position="261"/>
        <end position="284"/>
    </location>
</feature>
<feature type="transmembrane region" description="Helical" evidence="7">
    <location>
        <begin position="33"/>
        <end position="54"/>
    </location>
</feature>
<feature type="transmembrane region" description="Helical" evidence="7">
    <location>
        <begin position="394"/>
        <end position="422"/>
    </location>
</feature>
<dbReference type="GO" id="GO:0042773">
    <property type="term" value="P:ATP synthesis coupled electron transport"/>
    <property type="evidence" value="ECO:0007669"/>
    <property type="project" value="InterPro"/>
</dbReference>
<feature type="transmembrane region" description="Helical" evidence="7">
    <location>
        <begin position="361"/>
        <end position="382"/>
    </location>
</feature>
<keyword evidence="11" id="KW-1185">Reference proteome</keyword>
<feature type="transmembrane region" description="Helical" evidence="7">
    <location>
        <begin position="66"/>
        <end position="88"/>
    </location>
</feature>
<feature type="domain" description="NADH:quinone oxidoreductase/Mrp antiporter transmembrane" evidence="9">
    <location>
        <begin position="120"/>
        <end position="408"/>
    </location>
</feature>
<dbReference type="InterPro" id="IPR003917">
    <property type="entry name" value="NADH_UbQ_OxRdtase_chain2"/>
</dbReference>
<feature type="transmembrane region" description="Helical" evidence="7">
    <location>
        <begin position="319"/>
        <end position="341"/>
    </location>
</feature>
<dbReference type="InterPro" id="IPR002047">
    <property type="entry name" value="Adipokinetic_hormone_CS"/>
</dbReference>
<proteinExistence type="inferred from homology"/>
<dbReference type="GO" id="GO:0005886">
    <property type="term" value="C:plasma membrane"/>
    <property type="evidence" value="ECO:0007669"/>
    <property type="project" value="UniProtKB-SubCell"/>
</dbReference>
<protein>
    <recommendedName>
        <fullName evidence="7">NADH-quinone oxidoreductase subunit N</fullName>
        <ecNumber evidence="7">7.1.1.-</ecNumber>
    </recommendedName>
    <alternativeName>
        <fullName evidence="7">NADH dehydrogenase I subunit N</fullName>
    </alternativeName>
    <alternativeName>
        <fullName evidence="7">NDH-1 subunit N</fullName>
    </alternativeName>
</protein>
<evidence type="ECO:0000256" key="4">
    <source>
        <dbReference type="ARBA" id="ARBA00022692"/>
    </source>
</evidence>
<dbReference type="Proteomes" id="UP000536442">
    <property type="component" value="Unassembled WGS sequence"/>
</dbReference>
<evidence type="ECO:0000256" key="7">
    <source>
        <dbReference type="HAMAP-Rule" id="MF_00445"/>
    </source>
</evidence>
<keyword evidence="3" id="KW-0964">Secreted</keyword>
<evidence type="ECO:0000256" key="1">
    <source>
        <dbReference type="ARBA" id="ARBA00004127"/>
    </source>
</evidence>
<evidence type="ECO:0000256" key="5">
    <source>
        <dbReference type="ARBA" id="ARBA00022989"/>
    </source>
</evidence>
<comment type="caution">
    <text evidence="10">The sequence shown here is derived from an EMBL/GenBank/DDBJ whole genome shotgun (WGS) entry which is preliminary data.</text>
</comment>
<feature type="transmembrane region" description="Helical" evidence="7">
    <location>
        <begin position="125"/>
        <end position="144"/>
    </location>
</feature>
<comment type="catalytic activity">
    <reaction evidence="7">
        <text>a quinone + NADH + 5 H(+)(in) = a quinol + NAD(+) + 4 H(+)(out)</text>
        <dbReference type="Rhea" id="RHEA:57888"/>
        <dbReference type="ChEBI" id="CHEBI:15378"/>
        <dbReference type="ChEBI" id="CHEBI:24646"/>
        <dbReference type="ChEBI" id="CHEBI:57540"/>
        <dbReference type="ChEBI" id="CHEBI:57945"/>
        <dbReference type="ChEBI" id="CHEBI:132124"/>
    </reaction>
</comment>
<name>A0A851HP17_9GAMM</name>
<sequence length="472" mass="49919">MPVSDLLPELMVLIGAAAIVVSASFLPHRLHWLCAVAAIAVLLASSVVVCLRWNDPAQLTFSGIWALDGGAGFAKLVIFGSAIAASALSPQWMATDRRHGEYYGLLLFVALGAVMMAAAADTMELIIGVLLSSVTSYALVGYHRQWSPAQEAAMKYFLIGALANALLVVGVVLLFGLTGATGYRELSAGLAANPDPWVVTVAFVFILVGLAFKLGATPVHMWVPDVAQAAPAPVAALVTIITKVGAAVALARFTLLLPENIAWPWAIALMATVTMIWGNLAALWQTNLRRLLGWSAVSQSGYALMAIVVIGVVDQALAALLVFLASYAVANLAAFSAVVYLRGRTDLSDYRGLARQRPWTAAVIILALLSFLGLPPLVGFFGKFLLFSVVIEGGYAWLAVVAVINTVVSLFYYLRVIAVLVLPREHQHSADMGWAAGTTMIVTGLLVLALGLGANGLIELARVLLAPYHPVP</sequence>
<keyword evidence="5 7" id="KW-1133">Transmembrane helix</keyword>
<keyword evidence="7" id="KW-1278">Translocase</keyword>
<dbReference type="GO" id="GO:0005179">
    <property type="term" value="F:hormone activity"/>
    <property type="evidence" value="ECO:0007669"/>
    <property type="project" value="InterPro"/>
</dbReference>
<keyword evidence="7" id="KW-0874">Quinone</keyword>
<dbReference type="GO" id="GO:0008137">
    <property type="term" value="F:NADH dehydrogenase (ubiquinone) activity"/>
    <property type="evidence" value="ECO:0007669"/>
    <property type="project" value="InterPro"/>
</dbReference>
<evidence type="ECO:0000256" key="8">
    <source>
        <dbReference type="RuleBase" id="RU000320"/>
    </source>
</evidence>
<keyword evidence="7" id="KW-1003">Cell membrane</keyword>
<feature type="transmembrane region" description="Helical" evidence="7">
    <location>
        <begin position="197"/>
        <end position="222"/>
    </location>
</feature>
<keyword evidence="7" id="KW-0813">Transport</keyword>
<feature type="transmembrane region" description="Helical" evidence="7">
    <location>
        <begin position="6"/>
        <end position="26"/>
    </location>
</feature>
<keyword evidence="4 7" id="KW-0812">Transmembrane</keyword>
<evidence type="ECO:0000259" key="9">
    <source>
        <dbReference type="Pfam" id="PF00361"/>
    </source>
</evidence>
<dbReference type="Pfam" id="PF00361">
    <property type="entry name" value="Proton_antipo_M"/>
    <property type="match status" value="1"/>
</dbReference>
<feature type="transmembrane region" description="Helical" evidence="7">
    <location>
        <begin position="156"/>
        <end position="177"/>
    </location>
</feature>
<gene>
    <name evidence="7" type="primary">nuoN</name>
    <name evidence="10" type="ORF">HLV39_03860</name>
</gene>
<evidence type="ECO:0000313" key="11">
    <source>
        <dbReference type="Proteomes" id="UP000536442"/>
    </source>
</evidence>
<dbReference type="HAMAP" id="MF_00445">
    <property type="entry name" value="NDH1_NuoN_1"/>
    <property type="match status" value="1"/>
</dbReference>
<evidence type="ECO:0000256" key="3">
    <source>
        <dbReference type="ARBA" id="ARBA00022525"/>
    </source>
</evidence>
<dbReference type="GO" id="GO:0048038">
    <property type="term" value="F:quinone binding"/>
    <property type="evidence" value="ECO:0007669"/>
    <property type="project" value="UniProtKB-KW"/>
</dbReference>
<feature type="transmembrane region" description="Helical" evidence="7">
    <location>
        <begin position="434"/>
        <end position="458"/>
    </location>
</feature>
<keyword evidence="7" id="KW-0520">NAD</keyword>
<evidence type="ECO:0000313" key="10">
    <source>
        <dbReference type="EMBL" id="NWN90637.1"/>
    </source>
</evidence>
<dbReference type="GO" id="GO:0050136">
    <property type="term" value="F:NADH dehydrogenase (quinone) (non-electrogenic) activity"/>
    <property type="evidence" value="ECO:0007669"/>
    <property type="project" value="UniProtKB-UniRule"/>
</dbReference>
<feature type="transmembrane region" description="Helical" evidence="7">
    <location>
        <begin position="234"/>
        <end position="255"/>
    </location>
</feature>
<feature type="transmembrane region" description="Helical" evidence="7">
    <location>
        <begin position="291"/>
        <end position="313"/>
    </location>
</feature>
<evidence type="ECO:0000256" key="2">
    <source>
        <dbReference type="ARBA" id="ARBA00004613"/>
    </source>
</evidence>
<comment type="function">
    <text evidence="7">NDH-1 shuttles electrons from NADH, via FMN and iron-sulfur (Fe-S) centers, to quinones in the respiratory chain. The immediate electron acceptor for the enzyme in this species is believed to be ubiquinone. Couples the redox reaction to proton translocation (for every two electrons transferred, four hydrogen ions are translocated across the cytoplasmic membrane), and thus conserves the redox energy in a proton gradient.</text>
</comment>
<feature type="transmembrane region" description="Helical" evidence="7">
    <location>
        <begin position="100"/>
        <end position="119"/>
    </location>
</feature>
<dbReference type="InterPro" id="IPR001750">
    <property type="entry name" value="ND/Mrp_TM"/>
</dbReference>
<dbReference type="AlphaFoldDB" id="A0A851HP17"/>
<evidence type="ECO:0000256" key="6">
    <source>
        <dbReference type="ARBA" id="ARBA00023136"/>
    </source>
</evidence>
<dbReference type="GO" id="GO:0012505">
    <property type="term" value="C:endomembrane system"/>
    <property type="evidence" value="ECO:0007669"/>
    <property type="project" value="UniProtKB-SubCell"/>
</dbReference>
<dbReference type="GO" id="GO:0005576">
    <property type="term" value="C:extracellular region"/>
    <property type="evidence" value="ECO:0007669"/>
    <property type="project" value="UniProtKB-SubCell"/>
</dbReference>
<dbReference type="InterPro" id="IPR010096">
    <property type="entry name" value="NADH-Q_OxRdtase_suN/2"/>
</dbReference>
<reference evidence="10 11" key="1">
    <citation type="submission" date="2020-03" db="EMBL/GenBank/DDBJ databases">
        <title>Metagenomic, metatranscriptomic, and metabolomic analyses revealed the key microbes and metabolic features during the fermentation of ganjang, Korean traditional soy sauce.</title>
        <authorList>
            <person name="Chun B.H."/>
            <person name="Jeon C.O."/>
        </authorList>
    </citation>
    <scope>NUCLEOTIDE SEQUENCE [LARGE SCALE GENOMIC DNA]</scope>
    <source>
        <strain evidence="10 11">KG14</strain>
    </source>
</reference>
<dbReference type="EC" id="7.1.1.-" evidence="7"/>
<dbReference type="PROSITE" id="PS00256">
    <property type="entry name" value="AKH"/>
    <property type="match status" value="1"/>
</dbReference>
<comment type="subunit">
    <text evidence="7">NDH-1 is composed of 14 different subunits. Subunits NuoA, H, J, K, L, M, N constitute the membrane sector of the complex.</text>
</comment>
<comment type="subcellular location">
    <subcellularLocation>
        <location evidence="7">Cell membrane</location>
        <topology evidence="7">Multi-pass membrane protein</topology>
    </subcellularLocation>
    <subcellularLocation>
        <location evidence="1">Endomembrane system</location>
        <topology evidence="1">Multi-pass membrane protein</topology>
    </subcellularLocation>
    <subcellularLocation>
        <location evidence="8">Membrane</location>
        <topology evidence="8">Multi-pass membrane protein</topology>
    </subcellularLocation>
    <subcellularLocation>
        <location evidence="2">Secreted</location>
    </subcellularLocation>
</comment>
<accession>A0A851HP17</accession>
<dbReference type="PRINTS" id="PR01436">
    <property type="entry name" value="NADHDHGNASE2"/>
</dbReference>
<comment type="similarity">
    <text evidence="7">Belongs to the complex I subunit 2 family.</text>
</comment>
<keyword evidence="6 7" id="KW-0472">Membrane</keyword>
<dbReference type="PANTHER" id="PTHR22773">
    <property type="entry name" value="NADH DEHYDROGENASE"/>
    <property type="match status" value="1"/>
</dbReference>
<keyword evidence="7" id="KW-0830">Ubiquinone</keyword>
<dbReference type="EMBL" id="JABEVQ010000002">
    <property type="protein sequence ID" value="NWN90637.1"/>
    <property type="molecule type" value="Genomic_DNA"/>
</dbReference>